<dbReference type="InterPro" id="IPR023214">
    <property type="entry name" value="HAD_sf"/>
</dbReference>
<sequence>MEKIIQTVLELEKKVVFFDVFDTIILRRVDPEYVKKIWAKRLSIQFGGFMEYQELYRLRNTMEAEMCIANNDSGMDMEFNYKELINSMYKVLIQRGLIDSSIDSKLFTSHCENIEIETEMSVQFIDPQWIEIVTTLKENNVEIYCVSDFYLTSEMMISLFTKHGIYKYIDKLYVSSEYLLTKKSGRFYAQVLQENNLKPSDVFMVGDNEYSDYEVPSTKGIDSYHLDRKEQHDFYASFRRQVENLNYYTRELVKISKKMSQKGNFLEISCSLFYYIDSLHKQLMKNNVKNIFFFSREGEFLLKLFNLYQKMEGYENVQYIKPHYLKVSRKSTFLPSLKSLDTESFETLFRQYINISIFDFLSSLNFEEELIGQVARNLNVDAYEKINDFPLSEQFSRLKGEELFREIYEQTRVEQKNNFLDYIDQFQVDLKQEGMHIVDVGWKGTIQDNIYRILDSNVLVEGYYLGLVASGDIQETNRKQGLLFSVIPCRTPYYNIFNENRALYEILLGASHGSANKYVRNVNIEVDTYQTEMERELFDTIISPIQDEIYMYFEELCNLFCKRNVRLEDFIEEFAKVHARMVLFPTKAELNFFNGLYHYENFGVFEYSTFSTKNPLDLKKTIRNTILLMRSPRSILEKGFWGPNTLENEGLGYLVPLYGRYKYKKSFKINKSSDTRNSSSSDQNNHAIYDDLHRSLEERDMAIKKMTQMIDDRDDAIKSMTKMIDDRDEVIARMTQIINEKDELRK</sequence>
<dbReference type="InterPro" id="IPR051540">
    <property type="entry name" value="S-2-haloacid_dehalogenase"/>
</dbReference>
<protein>
    <recommendedName>
        <fullName evidence="4">Haloacid dehalogenase</fullName>
    </recommendedName>
</protein>
<dbReference type="CDD" id="cd01427">
    <property type="entry name" value="HAD_like"/>
    <property type="match status" value="1"/>
</dbReference>
<evidence type="ECO:0000313" key="2">
    <source>
        <dbReference type="EMBL" id="OAB42993.1"/>
    </source>
</evidence>
<dbReference type="Pfam" id="PF13419">
    <property type="entry name" value="HAD_2"/>
    <property type="match status" value="1"/>
</dbReference>
<proteinExistence type="predicted"/>
<dbReference type="InterPro" id="IPR041492">
    <property type="entry name" value="HAD_2"/>
</dbReference>
<dbReference type="SFLD" id="SFLDG01129">
    <property type="entry name" value="C1.5:_HAD__Beta-PGM__Phosphata"/>
    <property type="match status" value="1"/>
</dbReference>
<keyword evidence="3" id="KW-1185">Reference proteome</keyword>
<dbReference type="PANTHER" id="PTHR43316">
    <property type="entry name" value="HYDROLASE, HALOACID DELAHOGENASE-RELATED"/>
    <property type="match status" value="1"/>
</dbReference>
<name>A0A162MEE9_9BACL</name>
<evidence type="ECO:0000313" key="3">
    <source>
        <dbReference type="Proteomes" id="UP000076967"/>
    </source>
</evidence>
<gene>
    <name evidence="2" type="ORF">PGLA_11105</name>
</gene>
<dbReference type="EMBL" id="LVJH01000017">
    <property type="protein sequence ID" value="OAB42993.1"/>
    <property type="molecule type" value="Genomic_DNA"/>
</dbReference>
<dbReference type="STRING" id="494026.PGLA_11105"/>
<evidence type="ECO:0000256" key="1">
    <source>
        <dbReference type="ARBA" id="ARBA00022801"/>
    </source>
</evidence>
<dbReference type="RefSeq" id="WP_068532513.1">
    <property type="nucleotide sequence ID" value="NZ_LVJH01000017.1"/>
</dbReference>
<dbReference type="AlphaFoldDB" id="A0A162MEE9"/>
<dbReference type="SUPFAM" id="SSF56784">
    <property type="entry name" value="HAD-like"/>
    <property type="match status" value="1"/>
</dbReference>
<evidence type="ECO:0008006" key="4">
    <source>
        <dbReference type="Google" id="ProtNLM"/>
    </source>
</evidence>
<reference evidence="2 3" key="1">
    <citation type="submission" date="2016-03" db="EMBL/GenBank/DDBJ databases">
        <title>Draft genome sequence of Paenibacillus glacialis DSM 22343.</title>
        <authorList>
            <person name="Shin S.-K."/>
            <person name="Yi H."/>
        </authorList>
    </citation>
    <scope>NUCLEOTIDE SEQUENCE [LARGE SCALE GENOMIC DNA]</scope>
    <source>
        <strain evidence="2 3">DSM 22343</strain>
    </source>
</reference>
<dbReference type="OrthoDB" id="9816564at2"/>
<dbReference type="InterPro" id="IPR036412">
    <property type="entry name" value="HAD-like_sf"/>
</dbReference>
<organism evidence="2 3">
    <name type="scientific">Paenibacillus glacialis</name>
    <dbReference type="NCBI Taxonomy" id="494026"/>
    <lineage>
        <taxon>Bacteria</taxon>
        <taxon>Bacillati</taxon>
        <taxon>Bacillota</taxon>
        <taxon>Bacilli</taxon>
        <taxon>Bacillales</taxon>
        <taxon>Paenibacillaceae</taxon>
        <taxon>Paenibacillus</taxon>
    </lineage>
</organism>
<dbReference type="Gene3D" id="3.40.50.1000">
    <property type="entry name" value="HAD superfamily/HAD-like"/>
    <property type="match status" value="1"/>
</dbReference>
<dbReference type="GO" id="GO:0016787">
    <property type="term" value="F:hydrolase activity"/>
    <property type="evidence" value="ECO:0007669"/>
    <property type="project" value="UniProtKB-KW"/>
</dbReference>
<accession>A0A162MEE9</accession>
<comment type="caution">
    <text evidence="2">The sequence shown here is derived from an EMBL/GenBank/DDBJ whole genome shotgun (WGS) entry which is preliminary data.</text>
</comment>
<dbReference type="Proteomes" id="UP000076967">
    <property type="component" value="Unassembled WGS sequence"/>
</dbReference>
<dbReference type="SFLD" id="SFLDS00003">
    <property type="entry name" value="Haloacid_Dehalogenase"/>
    <property type="match status" value="1"/>
</dbReference>
<keyword evidence="1" id="KW-0378">Hydrolase</keyword>